<evidence type="ECO:0000256" key="13">
    <source>
        <dbReference type="ARBA" id="ARBA00023139"/>
    </source>
</evidence>
<evidence type="ECO:0000256" key="17">
    <source>
        <dbReference type="ARBA" id="ARBA00060485"/>
    </source>
</evidence>
<dbReference type="Pfam" id="PF02424">
    <property type="entry name" value="ApbE"/>
    <property type="match status" value="1"/>
</dbReference>
<evidence type="ECO:0000256" key="8">
    <source>
        <dbReference type="ARBA" id="ARBA00022723"/>
    </source>
</evidence>
<keyword evidence="9" id="KW-0732">Signal</keyword>
<evidence type="ECO:0000256" key="3">
    <source>
        <dbReference type="ARBA" id="ARBA00016337"/>
    </source>
</evidence>
<dbReference type="PIRSF" id="PIRSF006268">
    <property type="entry name" value="ApbE"/>
    <property type="match status" value="1"/>
</dbReference>
<evidence type="ECO:0000256" key="9">
    <source>
        <dbReference type="ARBA" id="ARBA00022729"/>
    </source>
</evidence>
<comment type="subcellular location">
    <subcellularLocation>
        <location evidence="17">Cell inner membrane</location>
        <topology evidence="17">Lipid-anchor</topology>
        <orientation evidence="17">Periplasmic side</orientation>
    </subcellularLocation>
</comment>
<keyword evidence="12" id="KW-0472">Membrane</keyword>
<keyword evidence="11 18" id="KW-0460">Magnesium</keyword>
<evidence type="ECO:0000256" key="6">
    <source>
        <dbReference type="ARBA" id="ARBA00022630"/>
    </source>
</evidence>
<evidence type="ECO:0000256" key="1">
    <source>
        <dbReference type="ARBA" id="ARBA00008282"/>
    </source>
</evidence>
<keyword evidence="7 18" id="KW-0808">Transferase</keyword>
<organism evidence="20 21">
    <name type="scientific">Shewanella salipaludis</name>
    <dbReference type="NCBI Taxonomy" id="2723052"/>
    <lineage>
        <taxon>Bacteria</taxon>
        <taxon>Pseudomonadati</taxon>
        <taxon>Pseudomonadota</taxon>
        <taxon>Gammaproteobacteria</taxon>
        <taxon>Alteromonadales</taxon>
        <taxon>Shewanellaceae</taxon>
        <taxon>Shewanella</taxon>
    </lineage>
</organism>
<gene>
    <name evidence="20" type="ORF">HC757_17650</name>
</gene>
<feature type="binding site" evidence="19">
    <location>
        <position position="308"/>
    </location>
    <ligand>
        <name>Mg(2+)</name>
        <dbReference type="ChEBI" id="CHEBI:18420"/>
    </ligand>
</feature>
<keyword evidence="14" id="KW-0449">Lipoprotein</keyword>
<dbReference type="FunFam" id="3.10.520.10:FF:000001">
    <property type="entry name" value="FAD:protein FMN transferase"/>
    <property type="match status" value="1"/>
</dbReference>
<keyword evidence="8 18" id="KW-0479">Metal-binding</keyword>
<evidence type="ECO:0000313" key="20">
    <source>
        <dbReference type="EMBL" id="NMH66985.1"/>
    </source>
</evidence>
<dbReference type="PANTHER" id="PTHR30040">
    <property type="entry name" value="THIAMINE BIOSYNTHESIS LIPOPROTEIN APBE"/>
    <property type="match status" value="1"/>
</dbReference>
<comment type="catalytic activity">
    <reaction evidence="16 18">
        <text>L-threonyl-[protein] + FAD = FMN-L-threonyl-[protein] + AMP + H(+)</text>
        <dbReference type="Rhea" id="RHEA:36847"/>
        <dbReference type="Rhea" id="RHEA-COMP:11060"/>
        <dbReference type="Rhea" id="RHEA-COMP:11061"/>
        <dbReference type="ChEBI" id="CHEBI:15378"/>
        <dbReference type="ChEBI" id="CHEBI:30013"/>
        <dbReference type="ChEBI" id="CHEBI:57692"/>
        <dbReference type="ChEBI" id="CHEBI:74257"/>
        <dbReference type="ChEBI" id="CHEBI:456215"/>
        <dbReference type="EC" id="2.7.1.180"/>
    </reaction>
</comment>
<evidence type="ECO:0000256" key="4">
    <source>
        <dbReference type="ARBA" id="ARBA00022475"/>
    </source>
</evidence>
<evidence type="ECO:0000256" key="2">
    <source>
        <dbReference type="ARBA" id="ARBA00011955"/>
    </source>
</evidence>
<sequence>MFKTLALQSAFKTSLFSESGLKHSVKWLAFTGLAFFISACSHTAEEIAMSGSTMGTTYHIKLVPNAKVPNVQLLQAEIDLALERVNDQMSTYRKDSELSRFNQLPLQQSVEVSDDTLTVVREGIRLYRVTGGALDITLGPLVNLWGFGPDKRPLHIPSEAQIAAAKAKTGIDSLSIEGHRLNKHNADLYVDLSSIAKGFGVDKIAALLDKYGVTGYLVEIGGELSVKGTKADGSSWRVAIEQPSDDGRAVQQVIEPGTMAMATSGDYRNYYEEEGQRFSHLIDPRSGYPIQHRLASVTVLHQNCMTADGFATAMMVLGTEASLELAKREGLAIMLIEKQDDGFKVYYSDAFTPFLNP</sequence>
<feature type="binding site" evidence="19">
    <location>
        <position position="312"/>
    </location>
    <ligand>
        <name>Mg(2+)</name>
        <dbReference type="ChEBI" id="CHEBI:18420"/>
    </ligand>
</feature>
<keyword evidence="13" id="KW-0564">Palmitate</keyword>
<keyword evidence="6 18" id="KW-0285">Flavoprotein</keyword>
<dbReference type="SUPFAM" id="SSF143631">
    <property type="entry name" value="ApbE-like"/>
    <property type="match status" value="1"/>
</dbReference>
<comment type="similarity">
    <text evidence="1 18">Belongs to the ApbE family.</text>
</comment>
<dbReference type="GO" id="GO:0046872">
    <property type="term" value="F:metal ion binding"/>
    <property type="evidence" value="ECO:0007669"/>
    <property type="project" value="UniProtKB-UniRule"/>
</dbReference>
<dbReference type="AlphaFoldDB" id="A0A972FVT0"/>
<name>A0A972FVT0_9GAMM</name>
<protein>
    <recommendedName>
        <fullName evidence="3 18">FAD:protein FMN transferase</fullName>
        <ecNumber evidence="2 18">2.7.1.180</ecNumber>
    </recommendedName>
    <alternativeName>
        <fullName evidence="15 18">Flavin transferase</fullName>
    </alternativeName>
</protein>
<dbReference type="PANTHER" id="PTHR30040:SF2">
    <property type="entry name" value="FAD:PROTEIN FMN TRANSFERASE"/>
    <property type="match status" value="1"/>
</dbReference>
<dbReference type="GO" id="GO:0016740">
    <property type="term" value="F:transferase activity"/>
    <property type="evidence" value="ECO:0007669"/>
    <property type="project" value="UniProtKB-UniRule"/>
</dbReference>
<dbReference type="EC" id="2.7.1.180" evidence="2 18"/>
<keyword evidence="5" id="KW-0997">Cell inner membrane</keyword>
<dbReference type="RefSeq" id="WP_169565722.1">
    <property type="nucleotide sequence ID" value="NZ_JAAXYH010000020.1"/>
</dbReference>
<evidence type="ECO:0000256" key="16">
    <source>
        <dbReference type="ARBA" id="ARBA00048540"/>
    </source>
</evidence>
<evidence type="ECO:0000256" key="19">
    <source>
        <dbReference type="PIRSR" id="PIRSR006268-2"/>
    </source>
</evidence>
<keyword evidence="21" id="KW-1185">Reference proteome</keyword>
<evidence type="ECO:0000256" key="11">
    <source>
        <dbReference type="ARBA" id="ARBA00022842"/>
    </source>
</evidence>
<evidence type="ECO:0000256" key="5">
    <source>
        <dbReference type="ARBA" id="ARBA00022519"/>
    </source>
</evidence>
<proteinExistence type="inferred from homology"/>
<dbReference type="InterPro" id="IPR003374">
    <property type="entry name" value="ApbE-like_sf"/>
</dbReference>
<evidence type="ECO:0000256" key="18">
    <source>
        <dbReference type="PIRNR" id="PIRNR006268"/>
    </source>
</evidence>
<dbReference type="EMBL" id="JAAXYH010000020">
    <property type="protein sequence ID" value="NMH66985.1"/>
    <property type="molecule type" value="Genomic_DNA"/>
</dbReference>
<accession>A0A972FVT0</accession>
<evidence type="ECO:0000256" key="15">
    <source>
        <dbReference type="ARBA" id="ARBA00031306"/>
    </source>
</evidence>
<evidence type="ECO:0000256" key="7">
    <source>
        <dbReference type="ARBA" id="ARBA00022679"/>
    </source>
</evidence>
<dbReference type="GO" id="GO:0005886">
    <property type="term" value="C:plasma membrane"/>
    <property type="evidence" value="ECO:0007669"/>
    <property type="project" value="UniProtKB-SubCell"/>
</dbReference>
<keyword evidence="10 18" id="KW-0274">FAD</keyword>
<reference evidence="20" key="1">
    <citation type="submission" date="2020-04" db="EMBL/GenBank/DDBJ databases">
        <title>Description of Shewanella salipaludis sp. nov., isolated from a salt marsh.</title>
        <authorList>
            <person name="Park S."/>
            <person name="Yoon J.-H."/>
        </authorList>
    </citation>
    <scope>NUCLEOTIDE SEQUENCE</scope>
    <source>
        <strain evidence="20">SHSM-M6</strain>
    </source>
</reference>
<comment type="caution">
    <text evidence="20">The sequence shown here is derived from an EMBL/GenBank/DDBJ whole genome shotgun (WGS) entry which is preliminary data.</text>
</comment>
<dbReference type="InterPro" id="IPR024932">
    <property type="entry name" value="ApbE"/>
</dbReference>
<evidence type="ECO:0000313" key="21">
    <source>
        <dbReference type="Proteomes" id="UP000737113"/>
    </source>
</evidence>
<evidence type="ECO:0000256" key="14">
    <source>
        <dbReference type="ARBA" id="ARBA00023288"/>
    </source>
</evidence>
<comment type="cofactor">
    <cofactor evidence="19">
        <name>Mg(2+)</name>
        <dbReference type="ChEBI" id="CHEBI:18420"/>
    </cofactor>
    <cofactor evidence="19">
        <name>Mn(2+)</name>
        <dbReference type="ChEBI" id="CHEBI:29035"/>
    </cofactor>
    <text evidence="19">Magnesium. Can also use manganese.</text>
</comment>
<dbReference type="Proteomes" id="UP000737113">
    <property type="component" value="Unassembled WGS sequence"/>
</dbReference>
<feature type="binding site" evidence="19">
    <location>
        <position position="194"/>
    </location>
    <ligand>
        <name>Mg(2+)</name>
        <dbReference type="ChEBI" id="CHEBI:18420"/>
    </ligand>
</feature>
<dbReference type="Gene3D" id="3.10.520.10">
    <property type="entry name" value="ApbE-like domains"/>
    <property type="match status" value="1"/>
</dbReference>
<evidence type="ECO:0000256" key="12">
    <source>
        <dbReference type="ARBA" id="ARBA00023136"/>
    </source>
</evidence>
<evidence type="ECO:0000256" key="10">
    <source>
        <dbReference type="ARBA" id="ARBA00022827"/>
    </source>
</evidence>
<keyword evidence="4" id="KW-1003">Cell membrane</keyword>